<protein>
    <submittedName>
        <fullName evidence="1">Uncharacterized protein</fullName>
    </submittedName>
</protein>
<gene>
    <name evidence="1" type="ORF">Mal52_29860</name>
</gene>
<evidence type="ECO:0000313" key="2">
    <source>
        <dbReference type="Proteomes" id="UP000319383"/>
    </source>
</evidence>
<reference evidence="1 2" key="1">
    <citation type="submission" date="2019-02" db="EMBL/GenBank/DDBJ databases">
        <title>Deep-cultivation of Planctomycetes and their phenomic and genomic characterization uncovers novel biology.</title>
        <authorList>
            <person name="Wiegand S."/>
            <person name="Jogler M."/>
            <person name="Boedeker C."/>
            <person name="Pinto D."/>
            <person name="Vollmers J."/>
            <person name="Rivas-Marin E."/>
            <person name="Kohn T."/>
            <person name="Peeters S.H."/>
            <person name="Heuer A."/>
            <person name="Rast P."/>
            <person name="Oberbeckmann S."/>
            <person name="Bunk B."/>
            <person name="Jeske O."/>
            <person name="Meyerdierks A."/>
            <person name="Storesund J.E."/>
            <person name="Kallscheuer N."/>
            <person name="Luecker S."/>
            <person name="Lage O.M."/>
            <person name="Pohl T."/>
            <person name="Merkel B.J."/>
            <person name="Hornburger P."/>
            <person name="Mueller R.-W."/>
            <person name="Bruemmer F."/>
            <person name="Labrenz M."/>
            <person name="Spormann A.M."/>
            <person name="Op den Camp H."/>
            <person name="Overmann J."/>
            <person name="Amann R."/>
            <person name="Jetten M.S.M."/>
            <person name="Mascher T."/>
            <person name="Medema M.H."/>
            <person name="Devos D.P."/>
            <person name="Kaster A.-K."/>
            <person name="Ovreas L."/>
            <person name="Rohde M."/>
            <person name="Galperin M.Y."/>
            <person name="Jogler C."/>
        </authorList>
    </citation>
    <scope>NUCLEOTIDE SEQUENCE [LARGE SCALE GENOMIC DNA]</scope>
    <source>
        <strain evidence="1 2">Mal52</strain>
    </source>
</reference>
<dbReference type="EMBL" id="CP036276">
    <property type="protein sequence ID" value="QDU44503.1"/>
    <property type="molecule type" value="Genomic_DNA"/>
</dbReference>
<dbReference type="AlphaFoldDB" id="A0A517ZPY4"/>
<organism evidence="1 2">
    <name type="scientific">Symmachiella dynata</name>
    <dbReference type="NCBI Taxonomy" id="2527995"/>
    <lineage>
        <taxon>Bacteria</taxon>
        <taxon>Pseudomonadati</taxon>
        <taxon>Planctomycetota</taxon>
        <taxon>Planctomycetia</taxon>
        <taxon>Planctomycetales</taxon>
        <taxon>Planctomycetaceae</taxon>
        <taxon>Symmachiella</taxon>
    </lineage>
</organism>
<dbReference type="Proteomes" id="UP000319383">
    <property type="component" value="Chromosome"/>
</dbReference>
<keyword evidence="2" id="KW-1185">Reference proteome</keyword>
<name>A0A517ZPY4_9PLAN</name>
<proteinExistence type="predicted"/>
<sequence length="78" mass="8335">MGVGLLFCRCCFVKNDMAVCALTTVLVRNRDSLSGWSGLCTGTVQTQVHGLWPAALFPRTSIPSSVGEVKIDGCYAPQ</sequence>
<dbReference type="KEGG" id="sdyn:Mal52_29860"/>
<accession>A0A517ZPY4</accession>
<evidence type="ECO:0000313" key="1">
    <source>
        <dbReference type="EMBL" id="QDU44503.1"/>
    </source>
</evidence>